<comment type="similarity">
    <text evidence="1">Belongs to the short-chain dehydrogenases/reductases (SDR) family.</text>
</comment>
<dbReference type="GO" id="GO:0016616">
    <property type="term" value="F:oxidoreductase activity, acting on the CH-OH group of donors, NAD or NADP as acceptor"/>
    <property type="evidence" value="ECO:0007669"/>
    <property type="project" value="TreeGrafter"/>
</dbReference>
<accession>A0A2A4FYV9</accession>
<dbReference type="NCBIfam" id="NF005559">
    <property type="entry name" value="PRK07231.1"/>
    <property type="match status" value="1"/>
</dbReference>
<evidence type="ECO:0000259" key="3">
    <source>
        <dbReference type="SMART" id="SM00822"/>
    </source>
</evidence>
<dbReference type="PANTHER" id="PTHR42760:SF133">
    <property type="entry name" value="3-OXOACYL-[ACYL-CARRIER-PROTEIN] REDUCTASE"/>
    <property type="match status" value="1"/>
</dbReference>
<keyword evidence="2" id="KW-0560">Oxidoreductase</keyword>
<evidence type="ECO:0000256" key="1">
    <source>
        <dbReference type="ARBA" id="ARBA00006484"/>
    </source>
</evidence>
<dbReference type="OrthoDB" id="9803333at2"/>
<dbReference type="Pfam" id="PF13561">
    <property type="entry name" value="adh_short_C2"/>
    <property type="match status" value="1"/>
</dbReference>
<dbReference type="RefSeq" id="WP_066969488.1">
    <property type="nucleotide sequence ID" value="NZ_CP023449.1"/>
</dbReference>
<dbReference type="CDD" id="cd05233">
    <property type="entry name" value="SDR_c"/>
    <property type="match status" value="1"/>
</dbReference>
<sequence length="275" mass="28563">MRRFEGRVAIVTGAASGIGLACAERLALEGAAVMLCDLQRAAGEAAAAAIRDAGGEAAFTVCDISDEAAVDALVRQTIDRFGKADIVVNSAAKIQLVNFFDLTSAMFASELEVNLKGPFYLGQRVARHLVEREAEGSIINITSVAAELAAGAQVAYSASKSGLAGLTRAMAVALAPHGIRVNAVAPGSTLTPAGEPVLEHPDMKGPMLARTPLGRYARPDEQAAAVAFLASDDASYITGQTIFVDGGRTVLNQTMDVQHTDKVPQPRKTADFPAG</sequence>
<evidence type="ECO:0000313" key="5">
    <source>
        <dbReference type="Proteomes" id="UP000218934"/>
    </source>
</evidence>
<name>A0A2A4FYV9_9SPHN</name>
<dbReference type="PANTHER" id="PTHR42760">
    <property type="entry name" value="SHORT-CHAIN DEHYDROGENASES/REDUCTASES FAMILY MEMBER"/>
    <property type="match status" value="1"/>
</dbReference>
<dbReference type="PROSITE" id="PS00061">
    <property type="entry name" value="ADH_SHORT"/>
    <property type="match status" value="1"/>
</dbReference>
<evidence type="ECO:0000313" key="4">
    <source>
        <dbReference type="EMBL" id="PCE42936.1"/>
    </source>
</evidence>
<reference evidence="4 5" key="1">
    <citation type="submission" date="2017-09" db="EMBL/GenBank/DDBJ databases">
        <title>The Catabolism of 3,6-Dichlorosalicylic acid is Initiated by the Cytochrome P450 Monooxygenase DsmABC in Rhizorhabdus dicambivorans Ndbn-20.</title>
        <authorList>
            <person name="Na L."/>
        </authorList>
    </citation>
    <scope>NUCLEOTIDE SEQUENCE [LARGE SCALE GENOMIC DNA]</scope>
    <source>
        <strain evidence="4 5">Ndbn-20m</strain>
    </source>
</reference>
<dbReference type="GO" id="GO:0048038">
    <property type="term" value="F:quinone binding"/>
    <property type="evidence" value="ECO:0007669"/>
    <property type="project" value="TreeGrafter"/>
</dbReference>
<evidence type="ECO:0000256" key="2">
    <source>
        <dbReference type="ARBA" id="ARBA00023002"/>
    </source>
</evidence>
<dbReference type="PRINTS" id="PR00080">
    <property type="entry name" value="SDRFAMILY"/>
</dbReference>
<dbReference type="GO" id="GO:0006633">
    <property type="term" value="P:fatty acid biosynthetic process"/>
    <property type="evidence" value="ECO:0007669"/>
    <property type="project" value="TreeGrafter"/>
</dbReference>
<keyword evidence="5" id="KW-1185">Reference proteome</keyword>
<dbReference type="Proteomes" id="UP000218934">
    <property type="component" value="Unassembled WGS sequence"/>
</dbReference>
<dbReference type="KEGG" id="rdi:CMV14_16630"/>
<gene>
    <name evidence="4" type="ORF">COO09_06415</name>
</gene>
<organism evidence="4 5">
    <name type="scientific">Rhizorhabdus dicambivorans</name>
    <dbReference type="NCBI Taxonomy" id="1850238"/>
    <lineage>
        <taxon>Bacteria</taxon>
        <taxon>Pseudomonadati</taxon>
        <taxon>Pseudomonadota</taxon>
        <taxon>Alphaproteobacteria</taxon>
        <taxon>Sphingomonadales</taxon>
        <taxon>Sphingomonadaceae</taxon>
        <taxon>Rhizorhabdus</taxon>
    </lineage>
</organism>
<dbReference type="InterPro" id="IPR020904">
    <property type="entry name" value="Sc_DH/Rdtase_CS"/>
</dbReference>
<dbReference type="InterPro" id="IPR036291">
    <property type="entry name" value="NAD(P)-bd_dom_sf"/>
</dbReference>
<dbReference type="AlphaFoldDB" id="A0A2A4FYV9"/>
<dbReference type="InterPro" id="IPR002347">
    <property type="entry name" value="SDR_fam"/>
</dbReference>
<feature type="domain" description="Ketoreductase" evidence="3">
    <location>
        <begin position="7"/>
        <end position="187"/>
    </location>
</feature>
<dbReference type="SMART" id="SM00822">
    <property type="entry name" value="PKS_KR"/>
    <property type="match status" value="1"/>
</dbReference>
<proteinExistence type="inferred from homology"/>
<dbReference type="SUPFAM" id="SSF51735">
    <property type="entry name" value="NAD(P)-binding Rossmann-fold domains"/>
    <property type="match status" value="1"/>
</dbReference>
<dbReference type="PROSITE" id="PS51257">
    <property type="entry name" value="PROKAR_LIPOPROTEIN"/>
    <property type="match status" value="1"/>
</dbReference>
<dbReference type="Gene3D" id="3.40.50.720">
    <property type="entry name" value="NAD(P)-binding Rossmann-like Domain"/>
    <property type="match status" value="1"/>
</dbReference>
<dbReference type="PRINTS" id="PR00081">
    <property type="entry name" value="GDHRDH"/>
</dbReference>
<comment type="caution">
    <text evidence="4">The sequence shown here is derived from an EMBL/GenBank/DDBJ whole genome shotgun (WGS) entry which is preliminary data.</text>
</comment>
<dbReference type="EMBL" id="NWUF01000005">
    <property type="protein sequence ID" value="PCE42936.1"/>
    <property type="molecule type" value="Genomic_DNA"/>
</dbReference>
<dbReference type="InterPro" id="IPR057326">
    <property type="entry name" value="KR_dom"/>
</dbReference>
<protein>
    <submittedName>
        <fullName evidence="4">NAD(P)-dependent oxidoreductase</fullName>
    </submittedName>
</protein>
<dbReference type="FunFam" id="3.40.50.720:FF:000084">
    <property type="entry name" value="Short-chain dehydrogenase reductase"/>
    <property type="match status" value="1"/>
</dbReference>